<sequence length="104" mass="12161">MGVKIAKHAIEADPENNGYRVLISDFYSCMEMWEEVEQVRKVMKDRALRKTMGGGYSRKRRYVRLCMHLSDLHSSSSLLTSSIAWFICKLLYPSFDPQKPKRDK</sequence>
<dbReference type="EMBL" id="BKCP01011626">
    <property type="protein sequence ID" value="GER55183.1"/>
    <property type="molecule type" value="Genomic_DNA"/>
</dbReference>
<evidence type="ECO:0000313" key="2">
    <source>
        <dbReference type="Proteomes" id="UP000325081"/>
    </source>
</evidence>
<evidence type="ECO:0000313" key="1">
    <source>
        <dbReference type="EMBL" id="GER55183.1"/>
    </source>
</evidence>
<protein>
    <submittedName>
        <fullName evidence="1">Pentatricopeptide repeat-containing family protein</fullName>
    </submittedName>
</protein>
<dbReference type="AlphaFoldDB" id="A0A5A7RBQ7"/>
<dbReference type="Pfam" id="PF20431">
    <property type="entry name" value="E_motif"/>
    <property type="match status" value="1"/>
</dbReference>
<dbReference type="OrthoDB" id="1194104at2759"/>
<dbReference type="InterPro" id="IPR046848">
    <property type="entry name" value="E_motif"/>
</dbReference>
<gene>
    <name evidence="1" type="ORF">STAS_32828</name>
</gene>
<name>A0A5A7RBQ7_STRAF</name>
<organism evidence="1 2">
    <name type="scientific">Striga asiatica</name>
    <name type="common">Asiatic witchweed</name>
    <name type="synonym">Buchnera asiatica</name>
    <dbReference type="NCBI Taxonomy" id="4170"/>
    <lineage>
        <taxon>Eukaryota</taxon>
        <taxon>Viridiplantae</taxon>
        <taxon>Streptophyta</taxon>
        <taxon>Embryophyta</taxon>
        <taxon>Tracheophyta</taxon>
        <taxon>Spermatophyta</taxon>
        <taxon>Magnoliopsida</taxon>
        <taxon>eudicotyledons</taxon>
        <taxon>Gunneridae</taxon>
        <taxon>Pentapetalae</taxon>
        <taxon>asterids</taxon>
        <taxon>lamiids</taxon>
        <taxon>Lamiales</taxon>
        <taxon>Orobanchaceae</taxon>
        <taxon>Buchnereae</taxon>
        <taxon>Striga</taxon>
    </lineage>
</organism>
<reference evidence="2" key="1">
    <citation type="journal article" date="2019" name="Curr. Biol.">
        <title>Genome Sequence of Striga asiatica Provides Insight into the Evolution of Plant Parasitism.</title>
        <authorList>
            <person name="Yoshida S."/>
            <person name="Kim S."/>
            <person name="Wafula E.K."/>
            <person name="Tanskanen J."/>
            <person name="Kim Y.M."/>
            <person name="Honaas L."/>
            <person name="Yang Z."/>
            <person name="Spallek T."/>
            <person name="Conn C.E."/>
            <person name="Ichihashi Y."/>
            <person name="Cheong K."/>
            <person name="Cui S."/>
            <person name="Der J.P."/>
            <person name="Gundlach H."/>
            <person name="Jiao Y."/>
            <person name="Hori C."/>
            <person name="Ishida J.K."/>
            <person name="Kasahara H."/>
            <person name="Kiba T."/>
            <person name="Kim M.S."/>
            <person name="Koo N."/>
            <person name="Laohavisit A."/>
            <person name="Lee Y.H."/>
            <person name="Lumba S."/>
            <person name="McCourt P."/>
            <person name="Mortimer J.C."/>
            <person name="Mutuku J.M."/>
            <person name="Nomura T."/>
            <person name="Sasaki-Sekimoto Y."/>
            <person name="Seto Y."/>
            <person name="Wang Y."/>
            <person name="Wakatake T."/>
            <person name="Sakakibara H."/>
            <person name="Demura T."/>
            <person name="Yamaguchi S."/>
            <person name="Yoneyama K."/>
            <person name="Manabe R.I."/>
            <person name="Nelson D.C."/>
            <person name="Schulman A.H."/>
            <person name="Timko M.P."/>
            <person name="dePamphilis C.W."/>
            <person name="Choi D."/>
            <person name="Shirasu K."/>
        </authorList>
    </citation>
    <scope>NUCLEOTIDE SEQUENCE [LARGE SCALE GENOMIC DNA]</scope>
    <source>
        <strain evidence="2">cv. UVA1</strain>
    </source>
</reference>
<feature type="non-terminal residue" evidence="1">
    <location>
        <position position="104"/>
    </location>
</feature>
<keyword evidence="2" id="KW-1185">Reference proteome</keyword>
<dbReference type="Proteomes" id="UP000325081">
    <property type="component" value="Unassembled WGS sequence"/>
</dbReference>
<accession>A0A5A7RBQ7</accession>
<proteinExistence type="predicted"/>
<comment type="caution">
    <text evidence="1">The sequence shown here is derived from an EMBL/GenBank/DDBJ whole genome shotgun (WGS) entry which is preliminary data.</text>
</comment>